<gene>
    <name evidence="3" type="ORF">EDD80_11031</name>
</gene>
<keyword evidence="4" id="KW-1185">Reference proteome</keyword>
<dbReference type="Pfam" id="PF13472">
    <property type="entry name" value="Lipase_GDSL_2"/>
    <property type="match status" value="1"/>
</dbReference>
<dbReference type="InterPro" id="IPR051532">
    <property type="entry name" value="Ester_Hydrolysis_Enzymes"/>
</dbReference>
<proteinExistence type="predicted"/>
<feature type="chain" id="PRO_5020465961" evidence="1">
    <location>
        <begin position="27"/>
        <end position="255"/>
    </location>
</feature>
<reference evidence="3 4" key="1">
    <citation type="submission" date="2019-03" db="EMBL/GenBank/DDBJ databases">
        <title>Genomic Encyclopedia of Type Strains, Phase IV (KMG-IV): sequencing the most valuable type-strain genomes for metagenomic binning, comparative biology and taxonomic classification.</title>
        <authorList>
            <person name="Goeker M."/>
        </authorList>
    </citation>
    <scope>NUCLEOTIDE SEQUENCE [LARGE SCALE GENOMIC DNA]</scope>
    <source>
        <strain evidence="3 4">DSM 21100</strain>
    </source>
</reference>
<dbReference type="SUPFAM" id="SSF52266">
    <property type="entry name" value="SGNH hydrolase"/>
    <property type="match status" value="1"/>
</dbReference>
<feature type="domain" description="SGNH hydrolase-type esterase" evidence="2">
    <location>
        <begin position="71"/>
        <end position="245"/>
    </location>
</feature>
<dbReference type="InterPro" id="IPR036514">
    <property type="entry name" value="SGNH_hydro_sf"/>
</dbReference>
<name>A0A4R3KNM2_9SPHI</name>
<dbReference type="AlphaFoldDB" id="A0A4R3KNM2"/>
<sequence>MYMNKISPLVLVLLLAGLSAGGQLQAVSPEVIPGSGIHPDSAAGAGSYLDSVKAELQKQWPHNRTINLVFHGHSVPSGYFKTPEVRTFDAYPYLVLKELKSLYPNAVINVIVTAIGGENSVQGAKRFRDEVLSHRPDVLFIDYALNDRGPGIEKSRAAWEEMIARALENDVKVILLTPSPDLRVDIGQAGNELEKFTGMIRELAKKHRVGLADSYGQFRRAALAGKDLEEFMSQVNHPNRKGHELIAAEIMEYFK</sequence>
<dbReference type="GO" id="GO:0004622">
    <property type="term" value="F:phosphatidylcholine lysophospholipase activity"/>
    <property type="evidence" value="ECO:0007669"/>
    <property type="project" value="TreeGrafter"/>
</dbReference>
<dbReference type="Gene3D" id="3.40.50.1110">
    <property type="entry name" value="SGNH hydrolase"/>
    <property type="match status" value="1"/>
</dbReference>
<dbReference type="PANTHER" id="PTHR30383:SF5">
    <property type="entry name" value="SGNH HYDROLASE-TYPE ESTERASE DOMAIN-CONTAINING PROTEIN"/>
    <property type="match status" value="1"/>
</dbReference>
<comment type="caution">
    <text evidence="3">The sequence shown here is derived from an EMBL/GenBank/DDBJ whole genome shotgun (WGS) entry which is preliminary data.</text>
</comment>
<dbReference type="InterPro" id="IPR013830">
    <property type="entry name" value="SGNH_hydro"/>
</dbReference>
<feature type="signal peptide" evidence="1">
    <location>
        <begin position="1"/>
        <end position="26"/>
    </location>
</feature>
<evidence type="ECO:0000313" key="4">
    <source>
        <dbReference type="Proteomes" id="UP000295807"/>
    </source>
</evidence>
<dbReference type="PANTHER" id="PTHR30383">
    <property type="entry name" value="THIOESTERASE 1/PROTEASE 1/LYSOPHOSPHOLIPASE L1"/>
    <property type="match status" value="1"/>
</dbReference>
<evidence type="ECO:0000256" key="1">
    <source>
        <dbReference type="SAM" id="SignalP"/>
    </source>
</evidence>
<evidence type="ECO:0000259" key="2">
    <source>
        <dbReference type="Pfam" id="PF13472"/>
    </source>
</evidence>
<accession>A0A4R3KNM2</accession>
<dbReference type="Proteomes" id="UP000295807">
    <property type="component" value="Unassembled WGS sequence"/>
</dbReference>
<keyword evidence="1" id="KW-0732">Signal</keyword>
<protein>
    <submittedName>
        <fullName evidence="3">Lysophospholipase L1-like esterase</fullName>
    </submittedName>
</protein>
<dbReference type="EMBL" id="SMAD01000010">
    <property type="protein sequence ID" value="TCS85833.1"/>
    <property type="molecule type" value="Genomic_DNA"/>
</dbReference>
<organism evidence="3 4">
    <name type="scientific">Anseongella ginsenosidimutans</name>
    <dbReference type="NCBI Taxonomy" id="496056"/>
    <lineage>
        <taxon>Bacteria</taxon>
        <taxon>Pseudomonadati</taxon>
        <taxon>Bacteroidota</taxon>
        <taxon>Sphingobacteriia</taxon>
        <taxon>Sphingobacteriales</taxon>
        <taxon>Sphingobacteriaceae</taxon>
        <taxon>Anseongella</taxon>
    </lineage>
</organism>
<evidence type="ECO:0000313" key="3">
    <source>
        <dbReference type="EMBL" id="TCS85833.1"/>
    </source>
</evidence>